<accession>A0ABW3BMT4</accession>
<reference evidence="2" key="1">
    <citation type="journal article" date="2019" name="Int. J. Syst. Evol. Microbiol.">
        <title>The Global Catalogue of Microorganisms (GCM) 10K type strain sequencing project: providing services to taxonomists for standard genome sequencing and annotation.</title>
        <authorList>
            <consortium name="The Broad Institute Genomics Platform"/>
            <consortium name="The Broad Institute Genome Sequencing Center for Infectious Disease"/>
            <person name="Wu L."/>
            <person name="Ma J."/>
        </authorList>
    </citation>
    <scope>NUCLEOTIDE SEQUENCE [LARGE SCALE GENOMIC DNA]</scope>
    <source>
        <strain evidence="2">CCUG 63369</strain>
    </source>
</reference>
<sequence length="96" mass="10519">PGAAGGRWPAVTRHRPVVRSRIGATDEGEAFLYRAVCGCGWSSPERLARREAAEDCEAHLTETAPPEVRCREPKKHRSDPRDRCALCADQLALPGL</sequence>
<feature type="non-terminal residue" evidence="1">
    <location>
        <position position="1"/>
    </location>
</feature>
<evidence type="ECO:0000313" key="1">
    <source>
        <dbReference type="EMBL" id="MFD0804385.1"/>
    </source>
</evidence>
<keyword evidence="2" id="KW-1185">Reference proteome</keyword>
<name>A0ABW3BMT4_9ACTN</name>
<proteinExistence type="predicted"/>
<comment type="caution">
    <text evidence="1">The sequence shown here is derived from an EMBL/GenBank/DDBJ whole genome shotgun (WGS) entry which is preliminary data.</text>
</comment>
<protein>
    <submittedName>
        <fullName evidence="1">Uncharacterized protein</fullName>
    </submittedName>
</protein>
<evidence type="ECO:0000313" key="2">
    <source>
        <dbReference type="Proteomes" id="UP001596956"/>
    </source>
</evidence>
<organism evidence="1 2">
    <name type="scientific">Streptomonospora algeriensis</name>
    <dbReference type="NCBI Taxonomy" id="995084"/>
    <lineage>
        <taxon>Bacteria</taxon>
        <taxon>Bacillati</taxon>
        <taxon>Actinomycetota</taxon>
        <taxon>Actinomycetes</taxon>
        <taxon>Streptosporangiales</taxon>
        <taxon>Nocardiopsidaceae</taxon>
        <taxon>Streptomonospora</taxon>
    </lineage>
</organism>
<dbReference type="Proteomes" id="UP001596956">
    <property type="component" value="Unassembled WGS sequence"/>
</dbReference>
<dbReference type="EMBL" id="JBHTHR010001613">
    <property type="protein sequence ID" value="MFD0804385.1"/>
    <property type="molecule type" value="Genomic_DNA"/>
</dbReference>
<gene>
    <name evidence="1" type="ORF">ACFQZU_24130</name>
</gene>